<feature type="region of interest" description="Disordered" evidence="9">
    <location>
        <begin position="41"/>
        <end position="63"/>
    </location>
</feature>
<dbReference type="Gene3D" id="3.10.20.310">
    <property type="entry name" value="membrane protein fhac"/>
    <property type="match status" value="1"/>
</dbReference>
<evidence type="ECO:0000256" key="1">
    <source>
        <dbReference type="ARBA" id="ARBA00004442"/>
    </source>
</evidence>
<keyword evidence="4" id="KW-1134">Transmembrane beta strand</keyword>
<evidence type="ECO:0000313" key="12">
    <source>
        <dbReference type="EMBL" id="KKB62576.1"/>
    </source>
</evidence>
<dbReference type="Proteomes" id="UP000033618">
    <property type="component" value="Unassembled WGS sequence"/>
</dbReference>
<dbReference type="Gene3D" id="2.40.160.50">
    <property type="entry name" value="membrane protein fhac: a member of the omp85/tpsb transporter family"/>
    <property type="match status" value="1"/>
</dbReference>
<dbReference type="AlphaFoldDB" id="A0A0F5JXJ4"/>
<dbReference type="InterPro" id="IPR051544">
    <property type="entry name" value="TPS_OM_transporter"/>
</dbReference>
<proteinExistence type="inferred from homology"/>
<dbReference type="PANTHER" id="PTHR34597">
    <property type="entry name" value="SLR1661 PROTEIN"/>
    <property type="match status" value="1"/>
</dbReference>
<evidence type="ECO:0000256" key="9">
    <source>
        <dbReference type="SAM" id="MobiDB-lite"/>
    </source>
</evidence>
<evidence type="ECO:0000256" key="10">
    <source>
        <dbReference type="SAM" id="SignalP"/>
    </source>
</evidence>
<feature type="compositionally biased region" description="Polar residues" evidence="9">
    <location>
        <begin position="50"/>
        <end position="63"/>
    </location>
</feature>
<dbReference type="OrthoDB" id="572300at2"/>
<feature type="domain" description="POTRA" evidence="11">
    <location>
        <begin position="68"/>
        <end position="143"/>
    </location>
</feature>
<gene>
    <name evidence="12" type="ORF">WM40_16690</name>
</gene>
<organism evidence="12 13">
    <name type="scientific">Robbsia andropogonis</name>
    <dbReference type="NCBI Taxonomy" id="28092"/>
    <lineage>
        <taxon>Bacteria</taxon>
        <taxon>Pseudomonadati</taxon>
        <taxon>Pseudomonadota</taxon>
        <taxon>Betaproteobacteria</taxon>
        <taxon>Burkholderiales</taxon>
        <taxon>Burkholderiaceae</taxon>
        <taxon>Robbsia</taxon>
    </lineage>
</organism>
<evidence type="ECO:0000256" key="6">
    <source>
        <dbReference type="ARBA" id="ARBA00022927"/>
    </source>
</evidence>
<keyword evidence="10" id="KW-0732">Signal</keyword>
<protein>
    <submittedName>
        <fullName evidence="12">Hemin transporter</fullName>
    </submittedName>
</protein>
<dbReference type="GO" id="GO:0098046">
    <property type="term" value="C:type V protein secretion system complex"/>
    <property type="evidence" value="ECO:0007669"/>
    <property type="project" value="TreeGrafter"/>
</dbReference>
<evidence type="ECO:0000259" key="11">
    <source>
        <dbReference type="PROSITE" id="PS51779"/>
    </source>
</evidence>
<evidence type="ECO:0000256" key="4">
    <source>
        <dbReference type="ARBA" id="ARBA00022452"/>
    </source>
</evidence>
<sequence length="558" mass="59948">MRKAVIAALALASFDTRADTLPGPVAAPDSGAFLQQLQPQVPPAPAANRPTLQVEPNSTANPPASQPIAVKLIRITGNTAFSTDTLHAIVADQEGQSLTLPQLDAVAGRITAFYQQRGYALARAIIPPQSITDGVVHIQVLEARYGEIHLQNSSKVNSRLINATLSRLHSGDPIADAPMNRTLLLLSDIPGVGVHALLKPGSAVGSADLDVDTTTTPMTFANVSLDNYGNRYVGRARLSGNVNIVNPLHHGDILSANVVTTGSEMNYGRLAYDTLLNGLGTRFGGSYSYLRYKLGDNAKALDAHGTAMVASLWAKQPLLRSREANIYAQLEFDEKRLRDRIDVSDLRTDRHLGNWVLSLNGDTRDTLFVGGINAWSIAWTNGRNTFDDDAARASDASTARTTGGYSKWNLNFSRLQGLTSRDSLYVNVAMQWADTNLDSAEKMSVGGPYSVRAYDIGAISGDTGYLATVELRHDLGGWISGQWQVLAFADNAFVKVNRHPWSNGINSATLTGTGVGLNWTGPALWRATLSLAKRVGNTSTLVSSPASVRAWLMVSKAF</sequence>
<keyword evidence="13" id="KW-1185">Reference proteome</keyword>
<feature type="chain" id="PRO_5002490209" evidence="10">
    <location>
        <begin position="19"/>
        <end position="558"/>
    </location>
</feature>
<evidence type="ECO:0000256" key="7">
    <source>
        <dbReference type="ARBA" id="ARBA00023136"/>
    </source>
</evidence>
<keyword evidence="3" id="KW-0813">Transport</keyword>
<dbReference type="EMBL" id="LAQU01000018">
    <property type="protein sequence ID" value="KKB62576.1"/>
    <property type="molecule type" value="Genomic_DNA"/>
</dbReference>
<dbReference type="GO" id="GO:0008320">
    <property type="term" value="F:protein transmembrane transporter activity"/>
    <property type="evidence" value="ECO:0007669"/>
    <property type="project" value="TreeGrafter"/>
</dbReference>
<dbReference type="PANTHER" id="PTHR34597:SF1">
    <property type="entry name" value="HEME_HEMOPEXIN TRANSPORTER PROTEIN HUXB"/>
    <property type="match status" value="1"/>
</dbReference>
<accession>A0A0F5JXJ4</accession>
<dbReference type="STRING" id="28092.WM40_16690"/>
<evidence type="ECO:0000256" key="3">
    <source>
        <dbReference type="ARBA" id="ARBA00022448"/>
    </source>
</evidence>
<dbReference type="Pfam" id="PF08479">
    <property type="entry name" value="POTRA_2"/>
    <property type="match status" value="1"/>
</dbReference>
<dbReference type="InterPro" id="IPR034746">
    <property type="entry name" value="POTRA"/>
</dbReference>
<dbReference type="GO" id="GO:0009279">
    <property type="term" value="C:cell outer membrane"/>
    <property type="evidence" value="ECO:0007669"/>
    <property type="project" value="UniProtKB-SubCell"/>
</dbReference>
<comment type="subcellular location">
    <subcellularLocation>
        <location evidence="1">Cell outer membrane</location>
    </subcellularLocation>
</comment>
<dbReference type="InterPro" id="IPR013686">
    <property type="entry name" value="Polypept-transport_assoc_ShlB"/>
</dbReference>
<dbReference type="PATRIC" id="fig|28092.6.peg.3924"/>
<evidence type="ECO:0000256" key="2">
    <source>
        <dbReference type="ARBA" id="ARBA00009055"/>
    </source>
</evidence>
<comment type="caution">
    <text evidence="12">The sequence shown here is derived from an EMBL/GenBank/DDBJ whole genome shotgun (WGS) entry which is preliminary data.</text>
</comment>
<feature type="signal peptide" evidence="10">
    <location>
        <begin position="1"/>
        <end position="18"/>
    </location>
</feature>
<keyword evidence="5" id="KW-0812">Transmembrane</keyword>
<comment type="similarity">
    <text evidence="2">Belongs to the TPS (TC 1.B.20) family.</text>
</comment>
<dbReference type="GO" id="GO:0046819">
    <property type="term" value="P:protein secretion by the type V secretion system"/>
    <property type="evidence" value="ECO:0007669"/>
    <property type="project" value="TreeGrafter"/>
</dbReference>
<dbReference type="InterPro" id="IPR005565">
    <property type="entry name" value="Hemolysn_activator_HlyB_C"/>
</dbReference>
<name>A0A0F5JXJ4_9BURK</name>
<evidence type="ECO:0000256" key="8">
    <source>
        <dbReference type="ARBA" id="ARBA00023237"/>
    </source>
</evidence>
<reference evidence="12 13" key="1">
    <citation type="submission" date="2015-03" db="EMBL/GenBank/DDBJ databases">
        <title>Draft Genome Sequence of Burkholderia andropogonis type strain ICMP2807, isolated from Sorghum bicolor.</title>
        <authorList>
            <person name="Lopes-Santos L."/>
            <person name="Castro D.B."/>
            <person name="Ottoboni L.M."/>
            <person name="Park D."/>
            <person name="Weirc B.S."/>
            <person name="Destefano S.A."/>
        </authorList>
    </citation>
    <scope>NUCLEOTIDE SEQUENCE [LARGE SCALE GENOMIC DNA]</scope>
    <source>
        <strain evidence="12 13">ICMP2807</strain>
    </source>
</reference>
<keyword evidence="7" id="KW-0472">Membrane</keyword>
<evidence type="ECO:0000256" key="5">
    <source>
        <dbReference type="ARBA" id="ARBA00022692"/>
    </source>
</evidence>
<keyword evidence="8" id="KW-0998">Cell outer membrane</keyword>
<keyword evidence="6" id="KW-0653">Protein transport</keyword>
<dbReference type="PROSITE" id="PS51779">
    <property type="entry name" value="POTRA"/>
    <property type="match status" value="1"/>
</dbReference>
<evidence type="ECO:0000313" key="13">
    <source>
        <dbReference type="Proteomes" id="UP000033618"/>
    </source>
</evidence>
<dbReference type="Pfam" id="PF03865">
    <property type="entry name" value="ShlB"/>
    <property type="match status" value="1"/>
</dbReference>